<evidence type="ECO:0000259" key="13">
    <source>
        <dbReference type="PROSITE" id="PS51479"/>
    </source>
</evidence>
<sequence length="465" mass="53608">MKAECSSENEVQNSEKTEQLEKEKRLRLIVFRTIVQLTDTVSTDFLLQKLNYLDVNSWMEVVEERYLGRLCGIPICSNAVVMRPFQKYRIDRINKKVFERSTDRDKFCSDSCFSLSNRIRLQLFEEPLWLRGMEKREFASIVALAHQLFFIFKYLLDARYDFSGFLFTVGESNETDEEESEDEENMRRAEDDRLFVDEIANFVSQKVFISGNRHSGKKHGISFGASSDLIPRSEISSVDEPCQNMRSESERLAKIRSKYGDLKSKRGPLLVEAKPLDHSVAKKMGEFDKEILLNLARRFFGDRSLDFLRHKGRVDSDDDMLSEAEILMKQFYAGERANEKPADEILLPKIDNIDQLSLRKDVFARFVKPSFSNLETLLKLRGLYEKAQPLLSTLTLDSSNVVLDKFEAHLFVAFLFYLVSHCEDTLGKYVFPGGKPSVPFKSFVEDAGCTFDAFNAAVNEFLNNL</sequence>
<dbReference type="EC" id="3.1.3.16" evidence="12"/>
<dbReference type="AlphaFoldDB" id="A0A0N4UUR3"/>
<evidence type="ECO:0000256" key="7">
    <source>
        <dbReference type="ARBA" id="ARBA00022912"/>
    </source>
</evidence>
<name>A0A0N4UUR3_ENTVE</name>
<reference evidence="16" key="1">
    <citation type="submission" date="2017-02" db="UniProtKB">
        <authorList>
            <consortium name="WormBaseParasite"/>
        </authorList>
    </citation>
    <scope>IDENTIFICATION</scope>
</reference>
<gene>
    <name evidence="14" type="ORF">EVEC_LOCUS854</name>
</gene>
<keyword evidence="5 12" id="KW-0378">Hydrolase</keyword>
<dbReference type="GO" id="GO:0008420">
    <property type="term" value="F:RNA polymerase II CTD heptapeptide repeat phosphatase activity"/>
    <property type="evidence" value="ECO:0007669"/>
    <property type="project" value="UniProtKB-UniRule"/>
</dbReference>
<dbReference type="GO" id="GO:0008270">
    <property type="term" value="F:zinc ion binding"/>
    <property type="evidence" value="ECO:0007669"/>
    <property type="project" value="UniProtKB-KW"/>
</dbReference>
<proteinExistence type="inferred from homology"/>
<dbReference type="PROSITE" id="PS51479">
    <property type="entry name" value="ZF_RTR1"/>
    <property type="match status" value="1"/>
</dbReference>
<protein>
    <recommendedName>
        <fullName evidence="12">RNA polymerase II subunit B1 CTD phosphatase RPAP2 homolog</fullName>
        <ecNumber evidence="12">3.1.3.16</ecNumber>
    </recommendedName>
</protein>
<dbReference type="STRING" id="51028.A0A0N4UUR3"/>
<evidence type="ECO:0000256" key="6">
    <source>
        <dbReference type="ARBA" id="ARBA00022833"/>
    </source>
</evidence>
<dbReference type="GO" id="GO:0005634">
    <property type="term" value="C:nucleus"/>
    <property type="evidence" value="ECO:0007669"/>
    <property type="project" value="UniProtKB-SubCell"/>
</dbReference>
<dbReference type="EMBL" id="UXUI01007143">
    <property type="protein sequence ID" value="VDD85711.1"/>
    <property type="molecule type" value="Genomic_DNA"/>
</dbReference>
<dbReference type="GO" id="GO:0005737">
    <property type="term" value="C:cytoplasm"/>
    <property type="evidence" value="ECO:0007669"/>
    <property type="project" value="TreeGrafter"/>
</dbReference>
<dbReference type="OrthoDB" id="2590500at2759"/>
<evidence type="ECO:0000313" key="14">
    <source>
        <dbReference type="EMBL" id="VDD85711.1"/>
    </source>
</evidence>
<keyword evidence="3 12" id="KW-0479">Metal-binding</keyword>
<dbReference type="InterPro" id="IPR007308">
    <property type="entry name" value="Rtr1/RPAP2_dom"/>
</dbReference>
<evidence type="ECO:0000256" key="1">
    <source>
        <dbReference type="ARBA" id="ARBA00004123"/>
    </source>
</evidence>
<evidence type="ECO:0000256" key="4">
    <source>
        <dbReference type="ARBA" id="ARBA00022771"/>
    </source>
</evidence>
<feature type="domain" description="RTR1-type" evidence="13">
    <location>
        <begin position="48"/>
        <end position="132"/>
    </location>
</feature>
<keyword evidence="15" id="KW-1185">Reference proteome</keyword>
<evidence type="ECO:0000256" key="5">
    <source>
        <dbReference type="ARBA" id="ARBA00022801"/>
    </source>
</evidence>
<accession>A0A0N4UUR3</accession>
<dbReference type="Gene3D" id="1.25.40.820">
    <property type="match status" value="1"/>
</dbReference>
<organism evidence="16">
    <name type="scientific">Enterobius vermicularis</name>
    <name type="common">Human pinworm</name>
    <dbReference type="NCBI Taxonomy" id="51028"/>
    <lineage>
        <taxon>Eukaryota</taxon>
        <taxon>Metazoa</taxon>
        <taxon>Ecdysozoa</taxon>
        <taxon>Nematoda</taxon>
        <taxon>Chromadorea</taxon>
        <taxon>Rhabditida</taxon>
        <taxon>Spirurina</taxon>
        <taxon>Oxyuridomorpha</taxon>
        <taxon>Oxyuroidea</taxon>
        <taxon>Oxyuridae</taxon>
        <taxon>Enterobius</taxon>
    </lineage>
</organism>
<evidence type="ECO:0000313" key="16">
    <source>
        <dbReference type="WBParaSite" id="EVEC_0000114601-mRNA-1"/>
    </source>
</evidence>
<keyword evidence="8 12" id="KW-0539">Nucleus</keyword>
<evidence type="ECO:0000256" key="3">
    <source>
        <dbReference type="ARBA" id="ARBA00022723"/>
    </source>
</evidence>
<comment type="subcellular location">
    <subcellularLocation>
        <location evidence="1 12">Nucleus</location>
    </subcellularLocation>
</comment>
<evidence type="ECO:0000256" key="8">
    <source>
        <dbReference type="ARBA" id="ARBA00023242"/>
    </source>
</evidence>
<keyword evidence="6 12" id="KW-0862">Zinc</keyword>
<evidence type="ECO:0000256" key="9">
    <source>
        <dbReference type="ARBA" id="ARBA00047761"/>
    </source>
</evidence>
<evidence type="ECO:0000313" key="15">
    <source>
        <dbReference type="Proteomes" id="UP000274131"/>
    </source>
</evidence>
<dbReference type="Proteomes" id="UP000274131">
    <property type="component" value="Unassembled WGS sequence"/>
</dbReference>
<comment type="catalytic activity">
    <reaction evidence="9 12">
        <text>O-phospho-L-seryl-[protein] + H2O = L-seryl-[protein] + phosphate</text>
        <dbReference type="Rhea" id="RHEA:20629"/>
        <dbReference type="Rhea" id="RHEA-COMP:9863"/>
        <dbReference type="Rhea" id="RHEA-COMP:11604"/>
        <dbReference type="ChEBI" id="CHEBI:15377"/>
        <dbReference type="ChEBI" id="CHEBI:29999"/>
        <dbReference type="ChEBI" id="CHEBI:43474"/>
        <dbReference type="ChEBI" id="CHEBI:83421"/>
        <dbReference type="EC" id="3.1.3.16"/>
    </reaction>
</comment>
<evidence type="ECO:0000256" key="12">
    <source>
        <dbReference type="RuleBase" id="RU367080"/>
    </source>
</evidence>
<dbReference type="InterPro" id="IPR038534">
    <property type="entry name" value="Rtr1/RPAP2_sf"/>
</dbReference>
<comment type="catalytic activity">
    <reaction evidence="10 12">
        <text>O-phospho-L-threonyl-[protein] + H2O = L-threonyl-[protein] + phosphate</text>
        <dbReference type="Rhea" id="RHEA:47004"/>
        <dbReference type="Rhea" id="RHEA-COMP:11060"/>
        <dbReference type="Rhea" id="RHEA-COMP:11605"/>
        <dbReference type="ChEBI" id="CHEBI:15377"/>
        <dbReference type="ChEBI" id="CHEBI:30013"/>
        <dbReference type="ChEBI" id="CHEBI:43474"/>
        <dbReference type="ChEBI" id="CHEBI:61977"/>
        <dbReference type="EC" id="3.1.3.16"/>
    </reaction>
</comment>
<dbReference type="Pfam" id="PF04181">
    <property type="entry name" value="RPAP2_Rtr1"/>
    <property type="match status" value="1"/>
</dbReference>
<dbReference type="PANTHER" id="PTHR14732">
    <property type="entry name" value="RNA POLYMERASE II SUBUNIT B1 CTD PHOSPHATASE RPAP2-RELATED"/>
    <property type="match status" value="1"/>
</dbReference>
<evidence type="ECO:0000256" key="2">
    <source>
        <dbReference type="ARBA" id="ARBA00005676"/>
    </source>
</evidence>
<dbReference type="InterPro" id="IPR039693">
    <property type="entry name" value="Rtr1/RPAP2"/>
</dbReference>
<dbReference type="GO" id="GO:0043175">
    <property type="term" value="F:RNA polymerase core enzyme binding"/>
    <property type="evidence" value="ECO:0007669"/>
    <property type="project" value="UniProtKB-UniRule"/>
</dbReference>
<keyword evidence="4 12" id="KW-0863">Zinc-finger</keyword>
<dbReference type="PANTHER" id="PTHR14732:SF0">
    <property type="entry name" value="RNA POLYMERASE II SUBUNIT B1 CTD PHOSPHATASE RPAP2-RELATED"/>
    <property type="match status" value="1"/>
</dbReference>
<comment type="similarity">
    <text evidence="2 11 12">Belongs to the RPAP2 family.</text>
</comment>
<evidence type="ECO:0000256" key="10">
    <source>
        <dbReference type="ARBA" id="ARBA00048336"/>
    </source>
</evidence>
<evidence type="ECO:0000256" key="11">
    <source>
        <dbReference type="PROSITE-ProRule" id="PRU00812"/>
    </source>
</evidence>
<comment type="function">
    <text evidence="12">Putative RNA polymerase II subunit B1 C-terminal domain (CTD) phosphatase involved in RNA polymerase II transcription regulation.</text>
</comment>
<dbReference type="WBParaSite" id="EVEC_0000114601-mRNA-1">
    <property type="protein sequence ID" value="EVEC_0000114601-mRNA-1"/>
    <property type="gene ID" value="EVEC_0000114601"/>
</dbReference>
<keyword evidence="7 12" id="KW-0904">Protein phosphatase</keyword>
<reference evidence="14 15" key="2">
    <citation type="submission" date="2018-10" db="EMBL/GenBank/DDBJ databases">
        <authorList>
            <consortium name="Pathogen Informatics"/>
        </authorList>
    </citation>
    <scope>NUCLEOTIDE SEQUENCE [LARGE SCALE GENOMIC DNA]</scope>
</reference>